<reference evidence="1" key="1">
    <citation type="submission" date="2018-05" db="EMBL/GenBank/DDBJ databases">
        <authorList>
            <person name="Lanie J.A."/>
            <person name="Ng W.-L."/>
            <person name="Kazmierczak K.M."/>
            <person name="Andrzejewski T.M."/>
            <person name="Davidsen T.M."/>
            <person name="Wayne K.J."/>
            <person name="Tettelin H."/>
            <person name="Glass J.I."/>
            <person name="Rusch D."/>
            <person name="Podicherti R."/>
            <person name="Tsui H.-C.T."/>
            <person name="Winkler M.E."/>
        </authorList>
    </citation>
    <scope>NUCLEOTIDE SEQUENCE</scope>
</reference>
<evidence type="ECO:0000313" key="1">
    <source>
        <dbReference type="EMBL" id="SVE58077.1"/>
    </source>
</evidence>
<dbReference type="EMBL" id="UINC01227271">
    <property type="protein sequence ID" value="SVE58077.1"/>
    <property type="molecule type" value="Genomic_DNA"/>
</dbReference>
<gene>
    <name evidence="1" type="ORF">METZ01_LOCUS510931</name>
</gene>
<feature type="non-terminal residue" evidence="1">
    <location>
        <position position="122"/>
    </location>
</feature>
<proteinExistence type="predicted"/>
<name>A0A383EMJ6_9ZZZZ</name>
<accession>A0A383EMJ6</accession>
<feature type="non-terminal residue" evidence="1">
    <location>
        <position position="1"/>
    </location>
</feature>
<sequence length="122" mass="13339">VNLIHKILGMSLVIFASCAPDARIPKIFGGPDAIATMNAPDKVEAWRTIAPHKLEEEKMGGKKVTQTKGKLADYHIIKGPVEVDAQVGAEIAAILQRNQYKWKPPYVDCLPNPGFAVQYTKG</sequence>
<organism evidence="1">
    <name type="scientific">marine metagenome</name>
    <dbReference type="NCBI Taxonomy" id="408172"/>
    <lineage>
        <taxon>unclassified sequences</taxon>
        <taxon>metagenomes</taxon>
        <taxon>ecological metagenomes</taxon>
    </lineage>
</organism>
<dbReference type="AlphaFoldDB" id="A0A383EMJ6"/>
<protein>
    <submittedName>
        <fullName evidence="1">Uncharacterized protein</fullName>
    </submittedName>
</protein>